<gene>
    <name evidence="4" type="ORF">NDK43_32485</name>
</gene>
<evidence type="ECO:0000313" key="4">
    <source>
        <dbReference type="EMBL" id="MCM2536139.1"/>
    </source>
</evidence>
<feature type="domain" description="DUF3048" evidence="3">
    <location>
        <begin position="229"/>
        <end position="332"/>
    </location>
</feature>
<protein>
    <submittedName>
        <fullName evidence="4">DUF3048 domain-containing protein</fullName>
    </submittedName>
</protein>
<dbReference type="EMBL" id="JAMQCR010000004">
    <property type="protein sequence ID" value="MCM2536139.1"/>
    <property type="molecule type" value="Genomic_DNA"/>
</dbReference>
<evidence type="ECO:0000259" key="2">
    <source>
        <dbReference type="Pfam" id="PF11258"/>
    </source>
</evidence>
<evidence type="ECO:0000313" key="5">
    <source>
        <dbReference type="Proteomes" id="UP001523262"/>
    </source>
</evidence>
<accession>A0ABT0WKT1</accession>
<dbReference type="Proteomes" id="UP001523262">
    <property type="component" value="Unassembled WGS sequence"/>
</dbReference>
<dbReference type="InterPro" id="IPR023158">
    <property type="entry name" value="YerB-like_sf"/>
</dbReference>
<comment type="caution">
    <text evidence="4">The sequence shown here is derived from an EMBL/GenBank/DDBJ whole genome shotgun (WGS) entry which is preliminary data.</text>
</comment>
<name>A0ABT0WKT1_9BACI</name>
<organism evidence="4 5">
    <name type="scientific">Neobacillus pocheonensis</name>
    <dbReference type="NCBI Taxonomy" id="363869"/>
    <lineage>
        <taxon>Bacteria</taxon>
        <taxon>Bacillati</taxon>
        <taxon>Bacillota</taxon>
        <taxon>Bacilli</taxon>
        <taxon>Bacillales</taxon>
        <taxon>Bacillaceae</taxon>
        <taxon>Neobacillus</taxon>
    </lineage>
</organism>
<reference evidence="4 5" key="1">
    <citation type="submission" date="2022-06" db="EMBL/GenBank/DDBJ databases">
        <authorList>
            <person name="Jeon C.O."/>
        </authorList>
    </citation>
    <scope>NUCLEOTIDE SEQUENCE [LARGE SCALE GENOMIC DNA]</scope>
    <source>
        <strain evidence="4 5">KCTC 13943</strain>
    </source>
</reference>
<dbReference type="Gene3D" id="3.50.90.10">
    <property type="entry name" value="YerB-like"/>
    <property type="match status" value="1"/>
</dbReference>
<feature type="domain" description="DUF3048" evidence="2">
    <location>
        <begin position="58"/>
        <end position="193"/>
    </location>
</feature>
<dbReference type="PROSITE" id="PS51257">
    <property type="entry name" value="PROKAR_LIPOPROTEIN"/>
    <property type="match status" value="1"/>
</dbReference>
<dbReference type="Pfam" id="PF17479">
    <property type="entry name" value="DUF3048_C"/>
    <property type="match status" value="1"/>
</dbReference>
<dbReference type="InterPro" id="IPR021416">
    <property type="entry name" value="DUF3048_N"/>
</dbReference>
<evidence type="ECO:0000256" key="1">
    <source>
        <dbReference type="SAM" id="SignalP"/>
    </source>
</evidence>
<evidence type="ECO:0000259" key="3">
    <source>
        <dbReference type="Pfam" id="PF17479"/>
    </source>
</evidence>
<proteinExistence type="predicted"/>
<dbReference type="InterPro" id="IPR035328">
    <property type="entry name" value="DUF3048_C"/>
</dbReference>
<dbReference type="Pfam" id="PF11258">
    <property type="entry name" value="DUF3048"/>
    <property type="match status" value="1"/>
</dbReference>
<keyword evidence="1" id="KW-0732">Signal</keyword>
<dbReference type="SUPFAM" id="SSF159774">
    <property type="entry name" value="YerB-like"/>
    <property type="match status" value="1"/>
</dbReference>
<keyword evidence="5" id="KW-1185">Reference proteome</keyword>
<feature type="signal peptide" evidence="1">
    <location>
        <begin position="1"/>
        <end position="23"/>
    </location>
</feature>
<sequence>MRKWAVAAIAVLLLLSGCSNKKAVKEPVQKLKEVTKVEKKGEMKNQYPYYFPLSGKGSQTNTDGRAIAVMINNHPLARPQSGLNKADIIYEILAEGDITRFLAVFQSEKPTNIGPVRSARKYYMELAKGLDALLIHHGESPEAQEMLEQGYINDLDGMVYDGTLFQRASFRKAPHNSYITYGNILKGVKLKKYSMDQTPAAFAFMSEEDSKKITGKEAGSVMISYTSSHISDSTFEFDPTLSKYKRFSSGGEQTIDLETKEPILIDNIFIVEAVHKIVDSGGHRSIDLESGGRGYLLQMGKVNEVEWKNENGRIVPVKNGKVVPFVQGKTWVNVVPTNPGLGKSVSFNVKK</sequence>
<feature type="chain" id="PRO_5047332353" evidence="1">
    <location>
        <begin position="24"/>
        <end position="351"/>
    </location>
</feature>